<feature type="binding site" evidence="7">
    <location>
        <position position="119"/>
    </location>
    <ligand>
        <name>substrate</name>
    </ligand>
</feature>
<reference evidence="9 10" key="1">
    <citation type="submission" date="2019-07" db="EMBL/GenBank/DDBJ databases">
        <title>Whole genome shotgun sequence of Pseudonocardia asaccharolytica NBRC 16224.</title>
        <authorList>
            <person name="Hosoyama A."/>
            <person name="Uohara A."/>
            <person name="Ohji S."/>
            <person name="Ichikawa N."/>
        </authorList>
    </citation>
    <scope>NUCLEOTIDE SEQUENCE [LARGE SCALE GENOMIC DNA]</scope>
    <source>
        <strain evidence="9 10">NBRC 16224</strain>
    </source>
</reference>
<keyword evidence="7" id="KW-0007">Acetylation</keyword>
<dbReference type="EMBL" id="BJVI01000020">
    <property type="protein sequence ID" value="GEL18459.1"/>
    <property type="molecule type" value="Genomic_DNA"/>
</dbReference>
<evidence type="ECO:0000256" key="1">
    <source>
        <dbReference type="ARBA" id="ARBA00011076"/>
    </source>
</evidence>
<feature type="binding site" evidence="7">
    <location>
        <position position="164"/>
    </location>
    <ligand>
        <name>substrate</name>
    </ligand>
</feature>
<dbReference type="PANTHER" id="PTHR12544">
    <property type="entry name" value="GLUTAMINASE"/>
    <property type="match status" value="1"/>
</dbReference>
<feature type="binding site" evidence="7">
    <location>
        <position position="195"/>
    </location>
    <ligand>
        <name>substrate</name>
    </ligand>
</feature>
<organism evidence="9 10">
    <name type="scientific">Pseudonocardia asaccharolytica DSM 44247 = NBRC 16224</name>
    <dbReference type="NCBI Taxonomy" id="1123024"/>
    <lineage>
        <taxon>Bacteria</taxon>
        <taxon>Bacillati</taxon>
        <taxon>Actinomycetota</taxon>
        <taxon>Actinomycetes</taxon>
        <taxon>Pseudonocardiales</taxon>
        <taxon>Pseudonocardiaceae</taxon>
        <taxon>Pseudonocardia</taxon>
    </lineage>
</organism>
<dbReference type="HAMAP" id="MF_00313">
    <property type="entry name" value="Glutaminase"/>
    <property type="match status" value="1"/>
</dbReference>
<dbReference type="FunFam" id="3.40.710.10:FF:000005">
    <property type="entry name" value="Glutaminase"/>
    <property type="match status" value="1"/>
</dbReference>
<evidence type="ECO:0000256" key="3">
    <source>
        <dbReference type="ARBA" id="ARBA00012918"/>
    </source>
</evidence>
<feature type="compositionally biased region" description="Basic and acidic residues" evidence="8">
    <location>
        <begin position="331"/>
        <end position="354"/>
    </location>
</feature>
<evidence type="ECO:0000256" key="8">
    <source>
        <dbReference type="SAM" id="MobiDB-lite"/>
    </source>
</evidence>
<evidence type="ECO:0000256" key="7">
    <source>
        <dbReference type="HAMAP-Rule" id="MF_00313"/>
    </source>
</evidence>
<feature type="binding site" evidence="7">
    <location>
        <position position="171"/>
    </location>
    <ligand>
        <name>substrate</name>
    </ligand>
</feature>
<dbReference type="Gene3D" id="3.40.710.10">
    <property type="entry name" value="DD-peptidase/beta-lactamase superfamily"/>
    <property type="match status" value="1"/>
</dbReference>
<dbReference type="GO" id="GO:0006537">
    <property type="term" value="P:glutamate biosynthetic process"/>
    <property type="evidence" value="ECO:0007669"/>
    <property type="project" value="TreeGrafter"/>
</dbReference>
<protein>
    <recommendedName>
        <fullName evidence="6 7">Glutaminase</fullName>
        <ecNumber evidence="3 7">3.5.1.2</ecNumber>
    </recommendedName>
</protein>
<comment type="similarity">
    <text evidence="1 7">Belongs to the glutaminase family.</text>
</comment>
<feature type="binding site" evidence="7">
    <location>
        <position position="69"/>
    </location>
    <ligand>
        <name>substrate</name>
    </ligand>
</feature>
<comment type="caution">
    <text evidence="9">The sequence shown here is derived from an EMBL/GenBank/DDBJ whole genome shotgun (WGS) entry which is preliminary data.</text>
</comment>
<dbReference type="InterPro" id="IPR015868">
    <property type="entry name" value="Glutaminase"/>
</dbReference>
<dbReference type="GO" id="GO:0006543">
    <property type="term" value="P:L-glutamine catabolic process"/>
    <property type="evidence" value="ECO:0007669"/>
    <property type="project" value="TreeGrafter"/>
</dbReference>
<feature type="region of interest" description="Disordered" evidence="8">
    <location>
        <begin position="317"/>
        <end position="354"/>
    </location>
</feature>
<keyword evidence="10" id="KW-1185">Reference proteome</keyword>
<dbReference type="NCBIfam" id="TIGR03814">
    <property type="entry name" value="Gln_ase"/>
    <property type="match status" value="1"/>
</dbReference>
<dbReference type="EC" id="3.5.1.2" evidence="3 7"/>
<name>A0A511D0Z2_9PSEU</name>
<feature type="binding site" evidence="7">
    <location>
        <position position="265"/>
    </location>
    <ligand>
        <name>substrate</name>
    </ligand>
</feature>
<dbReference type="STRING" id="1123024.GCA_000423625_03128"/>
<evidence type="ECO:0000256" key="5">
    <source>
        <dbReference type="ARBA" id="ARBA00049534"/>
    </source>
</evidence>
<comment type="catalytic activity">
    <reaction evidence="5 7">
        <text>L-glutamine + H2O = L-glutamate + NH4(+)</text>
        <dbReference type="Rhea" id="RHEA:15889"/>
        <dbReference type="ChEBI" id="CHEBI:15377"/>
        <dbReference type="ChEBI" id="CHEBI:28938"/>
        <dbReference type="ChEBI" id="CHEBI:29985"/>
        <dbReference type="ChEBI" id="CHEBI:58359"/>
        <dbReference type="EC" id="3.5.1.2"/>
    </reaction>
</comment>
<dbReference type="PANTHER" id="PTHR12544:SF29">
    <property type="entry name" value="GLUTAMINASE"/>
    <property type="match status" value="1"/>
</dbReference>
<dbReference type="InterPro" id="IPR012338">
    <property type="entry name" value="Beta-lactam/transpept-like"/>
</dbReference>
<comment type="subunit">
    <text evidence="2 7">Homotetramer.</text>
</comment>
<evidence type="ECO:0000313" key="10">
    <source>
        <dbReference type="Proteomes" id="UP000321328"/>
    </source>
</evidence>
<dbReference type="AlphaFoldDB" id="A0A511D0Z2"/>
<dbReference type="RefSeq" id="WP_051233164.1">
    <property type="nucleotide sequence ID" value="NZ_AUII01000014.1"/>
</dbReference>
<evidence type="ECO:0000313" key="9">
    <source>
        <dbReference type="EMBL" id="GEL18459.1"/>
    </source>
</evidence>
<sequence length="354" mass="37852">MVSQTGARLVAEQLEELHARHGTRGDDRIVSFYPPEAAADRHLFAIAGTNVDGTRWGVGDCEVRFPLQSISKVFTFGLALEDNGREATLARVGVEPSGEPFNSITFDEAHHRPHNPMINTGALVAANLVHGVDRHDKITRLLERLRTYSGNPDLAVDQDVLAAELTSNDRNLGLCYIMRSLGMITGEIGDTLAVYLAMCSVTVTASELSVMGATLAHGGINPLTGQRALTRRYVRDVVSVMNTCGMYDAAGQWATDVGIPAKSGVSGGLVATIVNHLGLGMFSPGLDVHGHSVRAVNVCRELSERFGLHIFADPGESSLGGVPTADTPPARPDRTREVLPAAEAEHAEHHEGRA</sequence>
<dbReference type="Pfam" id="PF04960">
    <property type="entry name" value="Glutaminase"/>
    <property type="match status" value="1"/>
</dbReference>
<keyword evidence="4 7" id="KW-0378">Hydrolase</keyword>
<dbReference type="GO" id="GO:0004359">
    <property type="term" value="F:glutaminase activity"/>
    <property type="evidence" value="ECO:0007669"/>
    <property type="project" value="UniProtKB-UniRule"/>
</dbReference>
<dbReference type="Proteomes" id="UP000321328">
    <property type="component" value="Unassembled WGS sequence"/>
</dbReference>
<evidence type="ECO:0000256" key="4">
    <source>
        <dbReference type="ARBA" id="ARBA00022801"/>
    </source>
</evidence>
<feature type="binding site" evidence="7">
    <location>
        <position position="247"/>
    </location>
    <ligand>
        <name>substrate</name>
    </ligand>
</feature>
<evidence type="ECO:0000256" key="6">
    <source>
        <dbReference type="ARBA" id="ARBA00070405"/>
    </source>
</evidence>
<dbReference type="OrthoDB" id="9788822at2"/>
<proteinExistence type="inferred from homology"/>
<evidence type="ECO:0000256" key="2">
    <source>
        <dbReference type="ARBA" id="ARBA00011881"/>
    </source>
</evidence>
<dbReference type="SUPFAM" id="SSF56601">
    <property type="entry name" value="beta-lactamase/transpeptidase-like"/>
    <property type="match status" value="1"/>
</dbReference>
<accession>A0A511D0Z2</accession>
<gene>
    <name evidence="7" type="primary">glsA</name>
    <name evidence="9" type="ORF">PA7_22960</name>
</gene>